<feature type="compositionally biased region" description="Basic and acidic residues" evidence="1">
    <location>
        <begin position="432"/>
        <end position="446"/>
    </location>
</feature>
<dbReference type="AlphaFoldDB" id="A0A834SZD8"/>
<dbReference type="EMBL" id="JAAIUW010000010">
    <property type="protein sequence ID" value="KAF7812874.1"/>
    <property type="molecule type" value="Genomic_DNA"/>
</dbReference>
<dbReference type="OrthoDB" id="1414261at2759"/>
<feature type="region of interest" description="Disordered" evidence="1">
    <location>
        <begin position="413"/>
        <end position="467"/>
    </location>
</feature>
<sequence length="549" mass="63007">MVQAFLKQFKHSKIELTRESIQKVSQKIGESFREYAQRWKQIAIDVQPPITEQEAIKLLNVPTIHSTYSPSPLTLCIAIHPSISEPHMYTSNRVVNQAEGTRQKDAQHAKAYWEADWFPRIQLMNGGNGSRDALVRLMGCILRIRVPLENQGNYHNRKGEFTTYVLEVCSRDGQFVYVLSGWEGSAVDVRVLKDAIERDDGLKVPRGELFGNFSLLHTLLPTDNALDPVENQQVFQETPMEDADPITTIEPSDDWSAWRDRLAADIYILVNKLSLWTVIRSPAAQQRARRSIISGRVQRMNSWFKACFPLWTILSTMNGTFKRKHLGKLEEMMEAKAPSCGLKATPHIQGRIRTLKSNWQIVYNMVNHIRASTSGFGWNDERKCVVADEHLWEEYLKRDGRYCRLSPSSVQQCQDPEFEPHTDHNVPFGPHIGEDMEFSERPRVEGGTEASSRSRKRRRRSSNKEEFKEAMREMTENMGKMFTSATRELVNSIAVARNMASDAVAEAVMFINGLTVEERQVVHIKIACSPILWCMFNEVPEDERADWIH</sequence>
<evidence type="ECO:0000313" key="4">
    <source>
        <dbReference type="Proteomes" id="UP000634136"/>
    </source>
</evidence>
<gene>
    <name evidence="3" type="ORF">G2W53_033850</name>
</gene>
<proteinExistence type="predicted"/>
<dbReference type="Proteomes" id="UP000634136">
    <property type="component" value="Unassembled WGS sequence"/>
</dbReference>
<keyword evidence="4" id="KW-1185">Reference proteome</keyword>
<dbReference type="PANTHER" id="PTHR46250">
    <property type="entry name" value="MYB/SANT-LIKE DNA-BINDING DOMAIN PROTEIN-RELATED"/>
    <property type="match status" value="1"/>
</dbReference>
<reference evidence="3" key="1">
    <citation type="submission" date="2020-09" db="EMBL/GenBank/DDBJ databases">
        <title>Genome-Enabled Discovery of Anthraquinone Biosynthesis in Senna tora.</title>
        <authorList>
            <person name="Kang S.-H."/>
            <person name="Pandey R.P."/>
            <person name="Lee C.-M."/>
            <person name="Sim J.-S."/>
            <person name="Jeong J.-T."/>
            <person name="Choi B.-S."/>
            <person name="Jung M."/>
            <person name="Ginzburg D."/>
            <person name="Zhao K."/>
            <person name="Won S.Y."/>
            <person name="Oh T.-J."/>
            <person name="Yu Y."/>
            <person name="Kim N.-H."/>
            <person name="Lee O.R."/>
            <person name="Lee T.-H."/>
            <person name="Bashyal P."/>
            <person name="Kim T.-S."/>
            <person name="Lee W.-H."/>
            <person name="Kawkins C."/>
            <person name="Kim C.-K."/>
            <person name="Kim J.S."/>
            <person name="Ahn B.O."/>
            <person name="Rhee S.Y."/>
            <person name="Sohng J.K."/>
        </authorList>
    </citation>
    <scope>NUCLEOTIDE SEQUENCE</scope>
    <source>
        <tissue evidence="3">Leaf</tissue>
    </source>
</reference>
<feature type="domain" description="Myb/SANT-like" evidence="2">
    <location>
        <begin position="318"/>
        <end position="395"/>
    </location>
</feature>
<organism evidence="3 4">
    <name type="scientific">Senna tora</name>
    <dbReference type="NCBI Taxonomy" id="362788"/>
    <lineage>
        <taxon>Eukaryota</taxon>
        <taxon>Viridiplantae</taxon>
        <taxon>Streptophyta</taxon>
        <taxon>Embryophyta</taxon>
        <taxon>Tracheophyta</taxon>
        <taxon>Spermatophyta</taxon>
        <taxon>Magnoliopsida</taxon>
        <taxon>eudicotyledons</taxon>
        <taxon>Gunneridae</taxon>
        <taxon>Pentapetalae</taxon>
        <taxon>rosids</taxon>
        <taxon>fabids</taxon>
        <taxon>Fabales</taxon>
        <taxon>Fabaceae</taxon>
        <taxon>Caesalpinioideae</taxon>
        <taxon>Cassia clade</taxon>
        <taxon>Senna</taxon>
    </lineage>
</organism>
<comment type="caution">
    <text evidence="3">The sequence shown here is derived from an EMBL/GenBank/DDBJ whole genome shotgun (WGS) entry which is preliminary data.</text>
</comment>
<evidence type="ECO:0000313" key="3">
    <source>
        <dbReference type="EMBL" id="KAF7812874.1"/>
    </source>
</evidence>
<dbReference type="PANTHER" id="PTHR46250:SF17">
    <property type="entry name" value="MYB_SANT-LIKE DOMAIN-CONTAINING PROTEIN"/>
    <property type="match status" value="1"/>
</dbReference>
<dbReference type="Pfam" id="PF12776">
    <property type="entry name" value="Myb_DNA-bind_3"/>
    <property type="match status" value="1"/>
</dbReference>
<evidence type="ECO:0000259" key="2">
    <source>
        <dbReference type="Pfam" id="PF12776"/>
    </source>
</evidence>
<name>A0A834SZD8_9FABA</name>
<accession>A0A834SZD8</accession>
<evidence type="ECO:0000256" key="1">
    <source>
        <dbReference type="SAM" id="MobiDB-lite"/>
    </source>
</evidence>
<protein>
    <recommendedName>
        <fullName evidence="2">Myb/SANT-like domain-containing protein</fullName>
    </recommendedName>
</protein>
<dbReference type="InterPro" id="IPR024752">
    <property type="entry name" value="Myb/SANT-like_dom"/>
</dbReference>